<feature type="transmembrane region" description="Helical" evidence="9">
    <location>
        <begin position="17"/>
        <end position="37"/>
    </location>
</feature>
<comment type="subcellular location">
    <subcellularLocation>
        <location evidence="1">Membrane</location>
        <topology evidence="1">Multi-pass membrane protein</topology>
    </subcellularLocation>
</comment>
<keyword evidence="8 9" id="KW-0472">Membrane</keyword>
<dbReference type="InterPro" id="IPR058533">
    <property type="entry name" value="Cation_efflux_TM"/>
</dbReference>
<dbReference type="Pfam" id="PF01545">
    <property type="entry name" value="Cation_efflux"/>
    <property type="match status" value="1"/>
</dbReference>
<gene>
    <name evidence="12" type="ORF">LPB140_10375</name>
</gene>
<evidence type="ECO:0000256" key="8">
    <source>
        <dbReference type="ARBA" id="ARBA00023136"/>
    </source>
</evidence>
<dbReference type="KEGG" id="sphl:LPB140_10375"/>
<evidence type="ECO:0000313" key="13">
    <source>
        <dbReference type="Proteomes" id="UP000242561"/>
    </source>
</evidence>
<feature type="transmembrane region" description="Helical" evidence="9">
    <location>
        <begin position="84"/>
        <end position="103"/>
    </location>
</feature>
<comment type="similarity">
    <text evidence="2">Belongs to the cation diffusion facilitator (CDF) transporter (TC 2.A.4) family. SLC30A subfamily.</text>
</comment>
<dbReference type="GO" id="GO:0005886">
    <property type="term" value="C:plasma membrane"/>
    <property type="evidence" value="ECO:0007669"/>
    <property type="project" value="TreeGrafter"/>
</dbReference>
<dbReference type="Gene3D" id="1.20.1510.10">
    <property type="entry name" value="Cation efflux protein transmembrane domain"/>
    <property type="match status" value="1"/>
</dbReference>
<proteinExistence type="inferred from homology"/>
<name>A0A1L3JDJ9_9SPHN</name>
<protein>
    <submittedName>
        <fullName evidence="12">Cation transporter</fullName>
    </submittedName>
</protein>
<feature type="transmembrane region" description="Helical" evidence="9">
    <location>
        <begin position="115"/>
        <end position="140"/>
    </location>
</feature>
<evidence type="ECO:0000256" key="4">
    <source>
        <dbReference type="ARBA" id="ARBA00022692"/>
    </source>
</evidence>
<dbReference type="PANTHER" id="PTHR11562">
    <property type="entry name" value="CATION EFFLUX PROTEIN/ ZINC TRANSPORTER"/>
    <property type="match status" value="1"/>
</dbReference>
<dbReference type="InterPro" id="IPR050681">
    <property type="entry name" value="CDF/SLC30A"/>
</dbReference>
<keyword evidence="4 9" id="KW-0812">Transmembrane</keyword>
<evidence type="ECO:0000259" key="10">
    <source>
        <dbReference type="Pfam" id="PF01545"/>
    </source>
</evidence>
<organism evidence="12 13">
    <name type="scientific">Sphingorhabdus lutea</name>
    <dbReference type="NCBI Taxonomy" id="1913578"/>
    <lineage>
        <taxon>Bacteria</taxon>
        <taxon>Pseudomonadati</taxon>
        <taxon>Pseudomonadota</taxon>
        <taxon>Alphaproteobacteria</taxon>
        <taxon>Sphingomonadales</taxon>
        <taxon>Sphingomonadaceae</taxon>
        <taxon>Sphingorhabdus</taxon>
    </lineage>
</organism>
<dbReference type="InterPro" id="IPR036837">
    <property type="entry name" value="Cation_efflux_CTD_sf"/>
</dbReference>
<keyword evidence="7" id="KW-0406">Ion transport</keyword>
<evidence type="ECO:0000256" key="6">
    <source>
        <dbReference type="ARBA" id="ARBA00022989"/>
    </source>
</evidence>
<dbReference type="Proteomes" id="UP000242561">
    <property type="component" value="Chromosome"/>
</dbReference>
<dbReference type="RefSeq" id="WP_072559775.1">
    <property type="nucleotide sequence ID" value="NZ_CP018154.1"/>
</dbReference>
<feature type="transmembrane region" description="Helical" evidence="9">
    <location>
        <begin position="152"/>
        <end position="172"/>
    </location>
</feature>
<accession>A0A1L3JDJ9</accession>
<dbReference type="OrthoDB" id="9809646at2"/>
<dbReference type="SUPFAM" id="SSF161111">
    <property type="entry name" value="Cation efflux protein transmembrane domain-like"/>
    <property type="match status" value="1"/>
</dbReference>
<dbReference type="NCBIfam" id="TIGR01297">
    <property type="entry name" value="CDF"/>
    <property type="match status" value="1"/>
</dbReference>
<dbReference type="InterPro" id="IPR002524">
    <property type="entry name" value="Cation_efflux"/>
</dbReference>
<feature type="domain" description="Cation efflux protein transmembrane" evidence="10">
    <location>
        <begin position="18"/>
        <end position="208"/>
    </location>
</feature>
<evidence type="ECO:0000256" key="3">
    <source>
        <dbReference type="ARBA" id="ARBA00022448"/>
    </source>
</evidence>
<evidence type="ECO:0000256" key="5">
    <source>
        <dbReference type="ARBA" id="ARBA00022906"/>
    </source>
</evidence>
<dbReference type="InterPro" id="IPR027469">
    <property type="entry name" value="Cation_efflux_TMD_sf"/>
</dbReference>
<dbReference type="PANTHER" id="PTHR11562:SF17">
    <property type="entry name" value="RE54080P-RELATED"/>
    <property type="match status" value="1"/>
</dbReference>
<feature type="domain" description="Cation efflux protein cytoplasmic" evidence="11">
    <location>
        <begin position="212"/>
        <end position="283"/>
    </location>
</feature>
<evidence type="ECO:0000256" key="2">
    <source>
        <dbReference type="ARBA" id="ARBA00008873"/>
    </source>
</evidence>
<keyword evidence="3" id="KW-0813">Transport</keyword>
<dbReference type="SUPFAM" id="SSF160240">
    <property type="entry name" value="Cation efflux protein cytoplasmic domain-like"/>
    <property type="match status" value="1"/>
</dbReference>
<dbReference type="Pfam" id="PF16916">
    <property type="entry name" value="ZT_dimer"/>
    <property type="match status" value="1"/>
</dbReference>
<evidence type="ECO:0000313" key="12">
    <source>
        <dbReference type="EMBL" id="APG63123.1"/>
    </source>
</evidence>
<keyword evidence="5" id="KW-0862">Zinc</keyword>
<sequence length="293" mass="32167">MSSGHDHGTQEMSDARLVWAVIVNVALTVAQIIGGIFSGSLSLIADALHNFSDAASLGIALFARKLGRREADQLMTFGYAKAELVAALINLTSLLIIGFYLLVESFNRFIDPQPIEGWTVIIVAGIALVIDIVTAVLVYAGTKNSLNMKAAFLHNVSDALASIGVIIAGVLIILYDFYVADLIITVIIAGYVIYQGINLMPQTIRYLMDAVPEDIEFAEIRSSIELNNGVESLHHIHIWSISEHRRALEAHIVPKVDSFDSFEAIKTELREMLKERFHIEHATFEACVSGECE</sequence>
<keyword evidence="5" id="KW-0864">Zinc transport</keyword>
<dbReference type="EMBL" id="CP018154">
    <property type="protein sequence ID" value="APG63123.1"/>
    <property type="molecule type" value="Genomic_DNA"/>
</dbReference>
<dbReference type="InterPro" id="IPR027470">
    <property type="entry name" value="Cation_efflux_CTD"/>
</dbReference>
<feature type="transmembrane region" description="Helical" evidence="9">
    <location>
        <begin position="178"/>
        <end position="197"/>
    </location>
</feature>
<reference evidence="12 13" key="1">
    <citation type="submission" date="2016-11" db="EMBL/GenBank/DDBJ databases">
        <title>Sphingorhabdus sp. LPB0140, isolated from marine environment.</title>
        <authorList>
            <person name="Kim E."/>
            <person name="Yi H."/>
        </authorList>
    </citation>
    <scope>NUCLEOTIDE SEQUENCE [LARGE SCALE GENOMIC DNA]</scope>
    <source>
        <strain evidence="12 13">LPB0140</strain>
    </source>
</reference>
<dbReference type="AlphaFoldDB" id="A0A1L3JDJ9"/>
<keyword evidence="13" id="KW-1185">Reference proteome</keyword>
<dbReference type="GO" id="GO:0005385">
    <property type="term" value="F:zinc ion transmembrane transporter activity"/>
    <property type="evidence" value="ECO:0007669"/>
    <property type="project" value="TreeGrafter"/>
</dbReference>
<evidence type="ECO:0000256" key="9">
    <source>
        <dbReference type="SAM" id="Phobius"/>
    </source>
</evidence>
<keyword evidence="6 9" id="KW-1133">Transmembrane helix</keyword>
<dbReference type="STRING" id="1913578.LPB140_10375"/>
<evidence type="ECO:0000259" key="11">
    <source>
        <dbReference type="Pfam" id="PF16916"/>
    </source>
</evidence>
<evidence type="ECO:0000256" key="1">
    <source>
        <dbReference type="ARBA" id="ARBA00004141"/>
    </source>
</evidence>
<evidence type="ECO:0000256" key="7">
    <source>
        <dbReference type="ARBA" id="ARBA00023065"/>
    </source>
</evidence>